<reference evidence="1" key="1">
    <citation type="submission" date="2022-02" db="EMBL/GenBank/DDBJ databases">
        <title>Plant Genome Project.</title>
        <authorList>
            <person name="Zhang R.-G."/>
        </authorList>
    </citation>
    <scope>NUCLEOTIDE SEQUENCE</scope>
    <source>
        <strain evidence="1">AT1</strain>
    </source>
</reference>
<evidence type="ECO:0000313" key="2">
    <source>
        <dbReference type="Proteomes" id="UP001062846"/>
    </source>
</evidence>
<proteinExistence type="predicted"/>
<dbReference type="Proteomes" id="UP001062846">
    <property type="component" value="Chromosome 10"/>
</dbReference>
<keyword evidence="2" id="KW-1185">Reference proteome</keyword>
<dbReference type="EMBL" id="CM046397">
    <property type="protein sequence ID" value="KAI8534465.1"/>
    <property type="molecule type" value="Genomic_DNA"/>
</dbReference>
<gene>
    <name evidence="1" type="ORF">RHMOL_Rhmol10G0091900</name>
</gene>
<protein>
    <submittedName>
        <fullName evidence="1">Uncharacterized protein</fullName>
    </submittedName>
</protein>
<evidence type="ECO:0000313" key="1">
    <source>
        <dbReference type="EMBL" id="KAI8534465.1"/>
    </source>
</evidence>
<organism evidence="1 2">
    <name type="scientific">Rhododendron molle</name>
    <name type="common">Chinese azalea</name>
    <name type="synonym">Azalea mollis</name>
    <dbReference type="NCBI Taxonomy" id="49168"/>
    <lineage>
        <taxon>Eukaryota</taxon>
        <taxon>Viridiplantae</taxon>
        <taxon>Streptophyta</taxon>
        <taxon>Embryophyta</taxon>
        <taxon>Tracheophyta</taxon>
        <taxon>Spermatophyta</taxon>
        <taxon>Magnoliopsida</taxon>
        <taxon>eudicotyledons</taxon>
        <taxon>Gunneridae</taxon>
        <taxon>Pentapetalae</taxon>
        <taxon>asterids</taxon>
        <taxon>Ericales</taxon>
        <taxon>Ericaceae</taxon>
        <taxon>Ericoideae</taxon>
        <taxon>Rhodoreae</taxon>
        <taxon>Rhododendron</taxon>
    </lineage>
</organism>
<comment type="caution">
    <text evidence="1">The sequence shown here is derived from an EMBL/GenBank/DDBJ whole genome shotgun (WGS) entry which is preliminary data.</text>
</comment>
<accession>A0ACC0M0R6</accession>
<name>A0ACC0M0R6_RHOML</name>
<sequence>MISDHRRLRHQAVLPNHRSYQHDSKPPSRPATSPPSHRSLFTVKLRFHNRNFPKSDPDDIVSQFALRLGRASLLDRNSLEVEALICYYYKCFSCSIIGHYESLPIPCTQNEGGQAKGMSFWIWYLGE</sequence>